<evidence type="ECO:0000313" key="3">
    <source>
        <dbReference type="EMBL" id="KTA99102.1"/>
    </source>
</evidence>
<dbReference type="EMBL" id="LLZZ01000148">
    <property type="protein sequence ID" value="KTA99102.1"/>
    <property type="molecule type" value="Genomic_DNA"/>
</dbReference>
<evidence type="ECO:0000256" key="1">
    <source>
        <dbReference type="SAM" id="Coils"/>
    </source>
</evidence>
<keyword evidence="1" id="KW-0175">Coiled coil</keyword>
<dbReference type="VEuPathDB" id="FungiDB:CAGL0H01144g"/>
<feature type="region of interest" description="Disordered" evidence="2">
    <location>
        <begin position="685"/>
        <end position="738"/>
    </location>
</feature>
<dbReference type="VEuPathDB" id="FungiDB:B1J91_H01144g"/>
<feature type="region of interest" description="Disordered" evidence="2">
    <location>
        <begin position="784"/>
        <end position="820"/>
    </location>
</feature>
<dbReference type="Proteomes" id="UP000054886">
    <property type="component" value="Unassembled WGS sequence"/>
</dbReference>
<protein>
    <submittedName>
        <fullName evidence="3">Synaptonemal complex protein ZIP1</fullName>
    </submittedName>
</protein>
<organism evidence="3 4">
    <name type="scientific">Candida glabrata</name>
    <name type="common">Yeast</name>
    <name type="synonym">Torulopsis glabrata</name>
    <dbReference type="NCBI Taxonomy" id="5478"/>
    <lineage>
        <taxon>Eukaryota</taxon>
        <taxon>Fungi</taxon>
        <taxon>Dikarya</taxon>
        <taxon>Ascomycota</taxon>
        <taxon>Saccharomycotina</taxon>
        <taxon>Saccharomycetes</taxon>
        <taxon>Saccharomycetales</taxon>
        <taxon>Saccharomycetaceae</taxon>
        <taxon>Nakaseomyces</taxon>
    </lineage>
</organism>
<feature type="coiled-coil region" evidence="1">
    <location>
        <begin position="561"/>
        <end position="668"/>
    </location>
</feature>
<dbReference type="AlphaFoldDB" id="A0A0W0ECE7"/>
<feature type="compositionally biased region" description="Basic and acidic residues" evidence="2">
    <location>
        <begin position="713"/>
        <end position="722"/>
    </location>
</feature>
<feature type="coiled-coil region" evidence="1">
    <location>
        <begin position="469"/>
        <end position="521"/>
    </location>
</feature>
<dbReference type="VEuPathDB" id="FungiDB:GVI51_H00935"/>
<name>A0A0W0ECE7_CANGB</name>
<dbReference type="VEuPathDB" id="FungiDB:GWK60_H00935"/>
<feature type="coiled-coil region" evidence="1">
    <location>
        <begin position="152"/>
        <end position="270"/>
    </location>
</feature>
<reference evidence="3 4" key="1">
    <citation type="submission" date="2015-10" db="EMBL/GenBank/DDBJ databases">
        <title>Draft genomes sequences of Candida glabrata isolates 1A, 1B, 2A, 2B, 3A and 3B.</title>
        <authorList>
            <person name="Haavelsrud O.E."/>
            <person name="Gaustad P."/>
        </authorList>
    </citation>
    <scope>NUCLEOTIDE SEQUENCE [LARGE SCALE GENOMIC DNA]</scope>
    <source>
        <strain evidence="3">910700640</strain>
    </source>
</reference>
<comment type="caution">
    <text evidence="3">The sequence shown here is derived from an EMBL/GenBank/DDBJ whole genome shotgun (WGS) entry which is preliminary data.</text>
</comment>
<sequence>MSFFRDNINLPFKNRSNIFQNKLRTVSDATDYNNENSKPEVAASEDSSIVMDEYINKIIETEYSENTVVNDDVGNSFQKPNDELQITEIRIIDDKEQLAPVQDQSHNQTQQELRPNFTQVKESKNENIMQPLITENSNDVLLEAFTNTQKICSNLKSQLLKEQRENERLKKMLNDFEETNQKTGKKINEYKSLFESLNEKLSVLSHQKIQNEKSLKEFVTFQEEQKSKLDKSQIEIESLKSKLNEGKNILDVMKNDLMQKSSEIDFLKKELDECSGLLTEEKIKSNKINQTIENKNNDLVHYLDKNITNQQNLIDELFKQASTNNLKKLLQRLDIALTKTQSFVESKSSDILVKIQESYRNNNALELSLENNITNIFNSLSSFIENNANQINDIISSNNKNAIASIDNIDKRFNSFENSLKSENSQLLKLLEKHEQNFSSKLESIDSSLKEYCSEVDVTKKLKDKILALEKYNIKLENDVENNQHSEKRLEQLLASQRNEIESLKVELKSKNETLKNSTADVFKLKEELSVKDAEISRLNEINNLQKVNYESKLGSQSEILKVLIKEKDELKTKIDSIDDDRKRVEDELYKKVANFDKINKQLQSVNVEMVQLAANKLELEEETRNLRTVLKESEKCTTSIERELKVLKQERIQLKAENQDLVSEKLEIEGKLKEMASKCMVNNKEKKKVASADKNPINGYRNDSNSNASNLEEVKKDDLLQKKHQKPSSIIKENTHKQDDEDILDDVFDLSYSNSGSDFESVSSIAFPKLAANSKVKVNSNLEKTIGDKQNGRNTSKKKFLIEDVNGDKNTNFKRRKKT</sequence>
<proteinExistence type="predicted"/>
<evidence type="ECO:0000256" key="2">
    <source>
        <dbReference type="SAM" id="MobiDB-lite"/>
    </source>
</evidence>
<feature type="compositionally biased region" description="Polar residues" evidence="2">
    <location>
        <begin position="702"/>
        <end position="711"/>
    </location>
</feature>
<gene>
    <name evidence="3" type="ORF">AO440_001948</name>
</gene>
<accession>A0A0W0ECE7</accession>
<evidence type="ECO:0000313" key="4">
    <source>
        <dbReference type="Proteomes" id="UP000054886"/>
    </source>
</evidence>